<dbReference type="OrthoDB" id="5105573at2759"/>
<accession>A0A8H5WVB2</accession>
<reference evidence="2 3" key="1">
    <citation type="submission" date="2020-05" db="EMBL/GenBank/DDBJ databases">
        <title>Identification and distribution of gene clusters putatively required for synthesis of sphingolipid metabolism inhibitors in phylogenetically diverse species of the filamentous fungus Fusarium.</title>
        <authorList>
            <person name="Kim H.-S."/>
            <person name="Busman M."/>
            <person name="Brown D.W."/>
            <person name="Divon H."/>
            <person name="Uhlig S."/>
            <person name="Proctor R.H."/>
        </authorList>
    </citation>
    <scope>NUCLEOTIDE SEQUENCE [LARGE SCALE GENOMIC DNA]</scope>
    <source>
        <strain evidence="2 3">NRRL 20693</strain>
    </source>
</reference>
<feature type="region of interest" description="Disordered" evidence="1">
    <location>
        <begin position="31"/>
        <end position="70"/>
    </location>
</feature>
<comment type="caution">
    <text evidence="2">The sequence shown here is derived from an EMBL/GenBank/DDBJ whole genome shotgun (WGS) entry which is preliminary data.</text>
</comment>
<evidence type="ECO:0000256" key="1">
    <source>
        <dbReference type="SAM" id="MobiDB-lite"/>
    </source>
</evidence>
<protein>
    <submittedName>
        <fullName evidence="2">Uncharacterized protein</fullName>
    </submittedName>
</protein>
<gene>
    <name evidence="2" type="ORF">FHETE_4114</name>
</gene>
<name>A0A8H5WVB2_FUSHE</name>
<dbReference type="EMBL" id="JAAGWQ010000067">
    <property type="protein sequence ID" value="KAF5671404.1"/>
    <property type="molecule type" value="Genomic_DNA"/>
</dbReference>
<dbReference type="AlphaFoldDB" id="A0A8H5WVB2"/>
<feature type="compositionally biased region" description="Low complexity" evidence="1">
    <location>
        <begin position="35"/>
        <end position="70"/>
    </location>
</feature>
<proteinExistence type="predicted"/>
<evidence type="ECO:0000313" key="3">
    <source>
        <dbReference type="Proteomes" id="UP000567885"/>
    </source>
</evidence>
<evidence type="ECO:0000313" key="2">
    <source>
        <dbReference type="EMBL" id="KAF5671404.1"/>
    </source>
</evidence>
<dbReference type="Proteomes" id="UP000567885">
    <property type="component" value="Unassembled WGS sequence"/>
</dbReference>
<sequence length="264" mass="27800">MTSLDIVAASVFKPRASVSFTDLVVSGTPTSSFVSDSTSITPTTTESVTSVDETSVAEVTSSTGATTSTDDATSAETLTTSGTYSATFDTTQTPTTVATTTTAAPAETEYFKLRAASGPAANQPVLSSREAGYIMSFKQLNDAWTEAAFTVQPRSGFLSLDNSLFVCGSYVVNKDTTVLSVCEYPPSISSALVTCQAPTSNQLECSVPGKTCTRVAGQLQCVDNSDVWDTSYVEEWSTDWYVPFLGAKSRTGSSPVPLVIEHPK</sequence>
<organism evidence="2 3">
    <name type="scientific">Fusarium heterosporum</name>
    <dbReference type="NCBI Taxonomy" id="42747"/>
    <lineage>
        <taxon>Eukaryota</taxon>
        <taxon>Fungi</taxon>
        <taxon>Dikarya</taxon>
        <taxon>Ascomycota</taxon>
        <taxon>Pezizomycotina</taxon>
        <taxon>Sordariomycetes</taxon>
        <taxon>Hypocreomycetidae</taxon>
        <taxon>Hypocreales</taxon>
        <taxon>Nectriaceae</taxon>
        <taxon>Fusarium</taxon>
        <taxon>Fusarium heterosporum species complex</taxon>
    </lineage>
</organism>
<keyword evidence="3" id="KW-1185">Reference proteome</keyword>